<dbReference type="InterPro" id="IPR025341">
    <property type="entry name" value="DUF4247"/>
</dbReference>
<accession>A0A934MRT3</accession>
<gene>
    <name evidence="2" type="ORF">JFN88_18540</name>
</gene>
<feature type="compositionally biased region" description="Polar residues" evidence="1">
    <location>
        <begin position="200"/>
        <end position="219"/>
    </location>
</feature>
<dbReference type="PROSITE" id="PS51257">
    <property type="entry name" value="PROKAR_LIPOPROTEIN"/>
    <property type="match status" value="1"/>
</dbReference>
<proteinExistence type="predicted"/>
<dbReference type="AlphaFoldDB" id="A0A934MRT3"/>
<dbReference type="RefSeq" id="WP_199020772.1">
    <property type="nucleotide sequence ID" value="NZ_JAELUP010000103.1"/>
</dbReference>
<protein>
    <submittedName>
        <fullName evidence="2">DUF4247 domain-containing protein</fullName>
    </submittedName>
</protein>
<keyword evidence="3" id="KW-1185">Reference proteome</keyword>
<reference evidence="2" key="1">
    <citation type="submission" date="2020-12" db="EMBL/GenBank/DDBJ databases">
        <authorList>
            <person name="Huq M.A."/>
        </authorList>
    </citation>
    <scope>NUCLEOTIDE SEQUENCE</scope>
    <source>
        <strain evidence="2">MAHUQ-46</strain>
    </source>
</reference>
<feature type="compositionally biased region" description="Basic and acidic residues" evidence="1">
    <location>
        <begin position="185"/>
        <end position="197"/>
    </location>
</feature>
<dbReference type="EMBL" id="JAELUP010000103">
    <property type="protein sequence ID" value="MBJ6363203.1"/>
    <property type="molecule type" value="Genomic_DNA"/>
</dbReference>
<evidence type="ECO:0000313" key="3">
    <source>
        <dbReference type="Proteomes" id="UP000640274"/>
    </source>
</evidence>
<evidence type="ECO:0000313" key="2">
    <source>
        <dbReference type="EMBL" id="MBJ6363203.1"/>
    </source>
</evidence>
<organism evidence="2 3">
    <name type="scientific">Paenibacillus roseus</name>
    <dbReference type="NCBI Taxonomy" id="2798579"/>
    <lineage>
        <taxon>Bacteria</taxon>
        <taxon>Bacillati</taxon>
        <taxon>Bacillota</taxon>
        <taxon>Bacilli</taxon>
        <taxon>Bacillales</taxon>
        <taxon>Paenibacillaceae</taxon>
        <taxon>Paenibacillus</taxon>
    </lineage>
</organism>
<name>A0A934MRT3_9BACL</name>
<evidence type="ECO:0000256" key="1">
    <source>
        <dbReference type="SAM" id="MobiDB-lite"/>
    </source>
</evidence>
<sequence>MKSLLHGIKYALIFSFLFPLLAGCSIQDNIQEQYPLESVNGSGSQTSYVYRAANSTVPETADALIKQRKPQEQSPADNERMFLVYDKEIIHLQRDSQNSEDTLVEVDSKEYVRQNYSSNFLQGYLVGSLIRDLFDNGRYNGGDYRGYTSKDIYKPQKGSYRAPTQEDKKKAPPVTVNRTGSIFKRSKDADTSFDRKTPPAATNPSKGKITRNTDSSSGGLFSKPKVGKQPASSGSWLSKPKISKPKVKIGSGRVFRRR</sequence>
<dbReference type="Pfam" id="PF14042">
    <property type="entry name" value="DUF4247"/>
    <property type="match status" value="1"/>
</dbReference>
<comment type="caution">
    <text evidence="2">The sequence shown here is derived from an EMBL/GenBank/DDBJ whole genome shotgun (WGS) entry which is preliminary data.</text>
</comment>
<dbReference type="Proteomes" id="UP000640274">
    <property type="component" value="Unassembled WGS sequence"/>
</dbReference>
<feature type="region of interest" description="Disordered" evidence="1">
    <location>
        <begin position="144"/>
        <end position="258"/>
    </location>
</feature>